<evidence type="ECO:0000313" key="3">
    <source>
        <dbReference type="EMBL" id="WRP17062.1"/>
    </source>
</evidence>
<dbReference type="CDD" id="cd03789">
    <property type="entry name" value="GT9_LPS_heptosyltransferase"/>
    <property type="match status" value="1"/>
</dbReference>
<dbReference type="EC" id="2.4.-.-" evidence="3"/>
<keyword evidence="2 3" id="KW-0808">Transferase</keyword>
<dbReference type="GO" id="GO:0016757">
    <property type="term" value="F:glycosyltransferase activity"/>
    <property type="evidence" value="ECO:0007669"/>
    <property type="project" value="UniProtKB-KW"/>
</dbReference>
<name>A0ABZ1BY94_9FIRM</name>
<dbReference type="Proteomes" id="UP001332192">
    <property type="component" value="Chromosome"/>
</dbReference>
<dbReference type="PANTHER" id="PTHR30160">
    <property type="entry name" value="TETRAACYLDISACCHARIDE 4'-KINASE-RELATED"/>
    <property type="match status" value="1"/>
</dbReference>
<proteinExistence type="predicted"/>
<dbReference type="Pfam" id="PF01075">
    <property type="entry name" value="Glyco_transf_9"/>
    <property type="match status" value="1"/>
</dbReference>
<dbReference type="PANTHER" id="PTHR30160:SF1">
    <property type="entry name" value="LIPOPOLYSACCHARIDE 1,2-N-ACETYLGLUCOSAMINETRANSFERASE-RELATED"/>
    <property type="match status" value="1"/>
</dbReference>
<dbReference type="InterPro" id="IPR002201">
    <property type="entry name" value="Glyco_trans_9"/>
</dbReference>
<sequence length="423" mass="46893">MPDPTGPGAQRLPAPAIRKILVIQLCPLGDTLFGTPAIRALRRRFPGAHIADLTWSSNREILEGNPYLDRLITCPGPLKLPRILSELVEEDFDAVVALSHVGSWLTLFTGASVRAGFNSQTLGWAYTVQVPDRRERHAVDYCLDVVAALGAEPDGRAMDLPLPDEHRRWAHETLARHRSRPPLRVAIHPGGRHFQAKRWPAEGFAYVADYLEGQYGAQVILVGGRDDVGLAHAIVQATRLAQPLVVAGQAGIKQTAAILQQSDLFIGNDSAPMHMAVAVGTPVVALFGPTNPDNFRPLGPLDVVVRRPPACSPCFHWLEGSRQHFPALCQINGAAECMRAITPRDVLAAVEWQLDRLHLRVLRSLGRPPSLPPHGWPPEAMVALAPSRLRWGRRERPRPWRRRRLLGVRRMPAPHEIREFEEL</sequence>
<accession>A0ABZ1BY94</accession>
<reference evidence="3 4" key="1">
    <citation type="journal article" date="2024" name="Front. Microbiol.">
        <title>Novel thermophilic genera Geochorda gen. nov. and Carboxydochorda gen. nov. from the deep terrestrial subsurface reveal the ecophysiological diversity in the class Limnochordia.</title>
        <authorList>
            <person name="Karnachuk O.V."/>
            <person name="Lukina A.P."/>
            <person name="Avakyan M.R."/>
            <person name="Kadnikov V.V."/>
            <person name="Begmatov S."/>
            <person name="Beletsky A.V."/>
            <person name="Vlasova K.G."/>
            <person name="Novikov A.A."/>
            <person name="Shcherbakova V.A."/>
            <person name="Mardanov A.V."/>
            <person name="Ravin N.V."/>
        </authorList>
    </citation>
    <scope>NUCLEOTIDE SEQUENCE [LARGE SCALE GENOMIC DNA]</scope>
    <source>
        <strain evidence="3 4">L945</strain>
    </source>
</reference>
<dbReference type="InterPro" id="IPR051199">
    <property type="entry name" value="LPS_LOS_Heptosyltrfase"/>
</dbReference>
<dbReference type="EMBL" id="CP141615">
    <property type="protein sequence ID" value="WRP17062.1"/>
    <property type="molecule type" value="Genomic_DNA"/>
</dbReference>
<organism evidence="3 4">
    <name type="scientific">Carboxydichorda subterranea</name>
    <dbReference type="NCBI Taxonomy" id="3109565"/>
    <lineage>
        <taxon>Bacteria</taxon>
        <taxon>Bacillati</taxon>
        <taxon>Bacillota</taxon>
        <taxon>Limnochordia</taxon>
        <taxon>Limnochordales</taxon>
        <taxon>Geochordaceae</taxon>
        <taxon>Carboxydichorda</taxon>
    </lineage>
</organism>
<dbReference type="SUPFAM" id="SSF53756">
    <property type="entry name" value="UDP-Glycosyltransferase/glycogen phosphorylase"/>
    <property type="match status" value="1"/>
</dbReference>
<evidence type="ECO:0000256" key="2">
    <source>
        <dbReference type="ARBA" id="ARBA00022679"/>
    </source>
</evidence>
<protein>
    <submittedName>
        <fullName evidence="3">Glycosyltransferase family 9 protein</fullName>
        <ecNumber evidence="3">2.4.-.-</ecNumber>
    </submittedName>
</protein>
<evidence type="ECO:0000256" key="1">
    <source>
        <dbReference type="ARBA" id="ARBA00022676"/>
    </source>
</evidence>
<gene>
    <name evidence="3" type="ORF">U7230_13385</name>
</gene>
<dbReference type="RefSeq" id="WP_324716334.1">
    <property type="nucleotide sequence ID" value="NZ_CP141615.1"/>
</dbReference>
<keyword evidence="1 3" id="KW-0328">Glycosyltransferase</keyword>
<keyword evidence="4" id="KW-1185">Reference proteome</keyword>
<dbReference type="Gene3D" id="3.40.50.2000">
    <property type="entry name" value="Glycogen Phosphorylase B"/>
    <property type="match status" value="2"/>
</dbReference>
<evidence type="ECO:0000313" key="4">
    <source>
        <dbReference type="Proteomes" id="UP001332192"/>
    </source>
</evidence>